<name>A0A1B6DA56_9HEMI</name>
<evidence type="ECO:0000256" key="1">
    <source>
        <dbReference type="SAM" id="MobiDB-lite"/>
    </source>
</evidence>
<protein>
    <submittedName>
        <fullName evidence="2">Uncharacterized protein</fullName>
    </submittedName>
</protein>
<evidence type="ECO:0000313" key="2">
    <source>
        <dbReference type="EMBL" id="JAS22574.1"/>
    </source>
</evidence>
<reference evidence="2" key="1">
    <citation type="submission" date="2015-12" db="EMBL/GenBank/DDBJ databases">
        <title>De novo transcriptome assembly of four potential Pierce s Disease insect vectors from Arizona vineyards.</title>
        <authorList>
            <person name="Tassone E.E."/>
        </authorList>
    </citation>
    <scope>NUCLEOTIDE SEQUENCE</scope>
</reference>
<proteinExistence type="predicted"/>
<gene>
    <name evidence="2" type="ORF">g.9141</name>
</gene>
<sequence length="254" mass="28155">KMGGIGRFSPMFYGRLTDSDGIYDCASSDCCKLSNRKPSGRRKERRRSKSPVNVTKDTSLLDVPGKTSEQGCRHARNKPSPKRRARTQQLASSTSSSSSESLNSIREATMSLSKEEVWANPTDTGWASETKQVNSNEASGEETGEDVTSHMLPKSDSAPKPIKKLCRMRTIGHQIRFLRRLENSLKRRESPDRIVPATVPLLAQHPTSPVRRTTTGGRLGRLGRHRATVSDEPLLAPDEMSWRRITITGSGHTD</sequence>
<feature type="non-terminal residue" evidence="2">
    <location>
        <position position="1"/>
    </location>
</feature>
<organism evidence="2">
    <name type="scientific">Clastoptera arizonana</name>
    <name type="common">Arizona spittle bug</name>
    <dbReference type="NCBI Taxonomy" id="38151"/>
    <lineage>
        <taxon>Eukaryota</taxon>
        <taxon>Metazoa</taxon>
        <taxon>Ecdysozoa</taxon>
        <taxon>Arthropoda</taxon>
        <taxon>Hexapoda</taxon>
        <taxon>Insecta</taxon>
        <taxon>Pterygota</taxon>
        <taxon>Neoptera</taxon>
        <taxon>Paraneoptera</taxon>
        <taxon>Hemiptera</taxon>
        <taxon>Auchenorrhyncha</taxon>
        <taxon>Cercopoidea</taxon>
        <taxon>Clastopteridae</taxon>
        <taxon>Clastoptera</taxon>
    </lineage>
</organism>
<feature type="compositionally biased region" description="Basic residues" evidence="1">
    <location>
        <begin position="34"/>
        <end position="49"/>
    </location>
</feature>
<feature type="region of interest" description="Disordered" evidence="1">
    <location>
        <begin position="122"/>
        <end position="160"/>
    </location>
</feature>
<dbReference type="EMBL" id="GEDC01014724">
    <property type="protein sequence ID" value="JAS22574.1"/>
    <property type="molecule type" value="Transcribed_RNA"/>
</dbReference>
<feature type="region of interest" description="Disordered" evidence="1">
    <location>
        <begin position="34"/>
        <end position="105"/>
    </location>
</feature>
<feature type="compositionally biased region" description="Basic residues" evidence="1">
    <location>
        <begin position="73"/>
        <end position="86"/>
    </location>
</feature>
<feature type="compositionally biased region" description="Polar residues" evidence="1">
    <location>
        <begin position="122"/>
        <end position="138"/>
    </location>
</feature>
<dbReference type="AlphaFoldDB" id="A0A1B6DA56"/>
<accession>A0A1B6DA56</accession>
<feature type="compositionally biased region" description="Low complexity" evidence="1">
    <location>
        <begin position="92"/>
        <end position="104"/>
    </location>
</feature>